<evidence type="ECO:0000313" key="2">
    <source>
        <dbReference type="EMBL" id="CAD8463445.1"/>
    </source>
</evidence>
<feature type="domain" description="Mitochondrial splicing suppressor 51-like C-terminal" evidence="1">
    <location>
        <begin position="118"/>
        <end position="345"/>
    </location>
</feature>
<organism evidence="2">
    <name type="scientific">Amorphochlora amoebiformis</name>
    <dbReference type="NCBI Taxonomy" id="1561963"/>
    <lineage>
        <taxon>Eukaryota</taxon>
        <taxon>Sar</taxon>
        <taxon>Rhizaria</taxon>
        <taxon>Cercozoa</taxon>
        <taxon>Chlorarachniophyceae</taxon>
        <taxon>Amorphochlora</taxon>
    </lineage>
</organism>
<protein>
    <recommendedName>
        <fullName evidence="1">Mitochondrial splicing suppressor 51-like C-terminal domain-containing protein</fullName>
    </recommendedName>
</protein>
<dbReference type="PANTHER" id="PTHR28069">
    <property type="entry name" value="GH20023P"/>
    <property type="match status" value="1"/>
</dbReference>
<gene>
    <name evidence="2" type="ORF">LAMO00422_LOCUS22407</name>
</gene>
<dbReference type="EMBL" id="HBEM01032801">
    <property type="protein sequence ID" value="CAD8463445.1"/>
    <property type="molecule type" value="Transcribed_RNA"/>
</dbReference>
<dbReference type="AlphaFoldDB" id="A0A7S0H966"/>
<accession>A0A7S0H966</accession>
<proteinExistence type="predicted"/>
<reference evidence="2" key="1">
    <citation type="submission" date="2021-01" db="EMBL/GenBank/DDBJ databases">
        <authorList>
            <person name="Corre E."/>
            <person name="Pelletier E."/>
            <person name="Niang G."/>
            <person name="Scheremetjew M."/>
            <person name="Finn R."/>
            <person name="Kale V."/>
            <person name="Holt S."/>
            <person name="Cochrane G."/>
            <person name="Meng A."/>
            <person name="Brown T."/>
            <person name="Cohen L."/>
        </authorList>
    </citation>
    <scope>NUCLEOTIDE SEQUENCE</scope>
    <source>
        <strain evidence="2">CCMP2058</strain>
    </source>
</reference>
<name>A0A7S0H966_9EUKA</name>
<evidence type="ECO:0000259" key="1">
    <source>
        <dbReference type="Pfam" id="PF20179"/>
    </source>
</evidence>
<dbReference type="Pfam" id="PF20179">
    <property type="entry name" value="MSS51_C"/>
    <property type="match status" value="1"/>
</dbReference>
<sequence length="366" mass="41598">MQRSNSDRIRLWQEAKIKDWKNGGKLRGRFPQRKAFERWMQGQIQKAISKTQDATLNAAIKARKARDLLWPKIHTLIPDTSGLAQIKDVTSWSKFFQITDCKLGANERRALTDMLTWPLTLFKAIQRFCPSESIAKPMEAKGGSEDKIMSQGIEVHILGFSASVEGERFKDAFRPLCDLLPVSRYPRVELVCIGPEVGNKLAAKKCNPVRIGEDIHSSNIWMRFENRLYHKSMCGTKANKTKPDLVVAFNSGMWCVDARRRIDGSAWSDTLEILLDNNLTTVITARSEKELSSCVRVFSFSQILKGEPDYSKRTFSEYSSSQLMEGNVRFLMEPVKNSFGSLVPSHAQTEPGARNRMWAAFKGRKK</sequence>
<dbReference type="InterPro" id="IPR046824">
    <property type="entry name" value="Mss51-like_C"/>
</dbReference>